<geneLocation type="plasmid" evidence="1">
    <name>unnamed2</name>
</geneLocation>
<evidence type="ECO:0000313" key="1">
    <source>
        <dbReference type="EMBL" id="XBT97424.1"/>
    </source>
</evidence>
<dbReference type="AlphaFoldDB" id="A0AAU7S4Y8"/>
<sequence>MHNVIDVEFKMLWSMPVCLATSSRDNCLIQGPEDAIHFLSRRWPCERSTSYARATERCIAAVSHKIPVEASRAAFVIACLDARLMPGRRPS</sequence>
<organism evidence="1">
    <name type="scientific">Rhizobium sp. ZPR3</name>
    <dbReference type="NCBI Taxonomy" id="3158967"/>
    <lineage>
        <taxon>Bacteria</taxon>
        <taxon>Pseudomonadati</taxon>
        <taxon>Pseudomonadota</taxon>
        <taxon>Alphaproteobacteria</taxon>
        <taxon>Hyphomicrobiales</taxon>
        <taxon>Rhizobiaceae</taxon>
        <taxon>Rhizobium/Agrobacterium group</taxon>
        <taxon>Rhizobium</taxon>
    </lineage>
</organism>
<dbReference type="Pfam" id="PF06169">
    <property type="entry name" value="DUF982"/>
    <property type="match status" value="1"/>
</dbReference>
<dbReference type="RefSeq" id="WP_349962512.1">
    <property type="nucleotide sequence ID" value="NZ_CP157962.1"/>
</dbReference>
<gene>
    <name evidence="1" type="ORF">ABM479_29605</name>
</gene>
<reference evidence="1" key="1">
    <citation type="submission" date="2024-06" db="EMBL/GenBank/DDBJ databases">
        <authorList>
            <person name="Li T."/>
            <person name="Gao R."/>
        </authorList>
    </citation>
    <scope>NUCLEOTIDE SEQUENCE</scope>
    <source>
        <strain evidence="1">ZPR3</strain>
        <plasmid evidence="1">unnamed2</plasmid>
    </source>
</reference>
<dbReference type="InterPro" id="IPR010385">
    <property type="entry name" value="DUF982"/>
</dbReference>
<protein>
    <submittedName>
        <fullName evidence="1">DUF982 domain-containing protein</fullName>
    </submittedName>
</protein>
<proteinExistence type="predicted"/>
<dbReference type="EMBL" id="CP157962">
    <property type="protein sequence ID" value="XBT97424.1"/>
    <property type="molecule type" value="Genomic_DNA"/>
</dbReference>
<name>A0AAU7S4Y8_9HYPH</name>
<dbReference type="Gene3D" id="6.10.250.730">
    <property type="match status" value="1"/>
</dbReference>
<keyword evidence="1" id="KW-0614">Plasmid</keyword>
<accession>A0AAU7S4Y8</accession>